<dbReference type="PIR" id="A90880">
    <property type="entry name" value="A90880"/>
</dbReference>
<reference evidence="2 3" key="1">
    <citation type="journal article" date="2001" name="Nature">
        <title>Genome sequence of enterohaemorrhagic Escherichia coli O157:H7.</title>
        <authorList>
            <person name="Perna N.T."/>
            <person name="Plunkett G.III."/>
            <person name="Burland V."/>
            <person name="Mau B."/>
            <person name="Glasner J.D."/>
            <person name="Rose D.J."/>
            <person name="Mayhew G.F."/>
            <person name="Evans P.S."/>
            <person name="Gregor J."/>
            <person name="Kirkpatrick H.A."/>
            <person name="Posfai G."/>
            <person name="Hackett J."/>
            <person name="Klink S."/>
            <person name="Boutin A."/>
            <person name="Shao Y."/>
            <person name="Miller L."/>
            <person name="Grotbeck E.J."/>
            <person name="Davis N.W."/>
            <person name="Lim A."/>
            <person name="Dimalanta E."/>
            <person name="Potamousis K."/>
            <person name="Apodaca J."/>
            <person name="Anantharaman T.S."/>
            <person name="Lin J."/>
            <person name="Yen G."/>
            <person name="Schwartz D.C."/>
            <person name="Welch R.A."/>
            <person name="Blattner F.R."/>
        </authorList>
    </citation>
    <scope>NUCLEOTIDE SEQUENCE [LARGE SCALE GENOMIC DNA]</scope>
    <source>
        <strain evidence="3">O157:H7 / EDL933 / ATCC 700927 / EHEC</strain>
    </source>
</reference>
<evidence type="ECO:0008006" key="4">
    <source>
        <dbReference type="Google" id="ProtNLM"/>
    </source>
</evidence>
<feature type="chain" id="PRO_5014627826" description="DUF2773 domain-containing bactofilin" evidence="1">
    <location>
        <begin position="27"/>
        <end position="770"/>
    </location>
</feature>
<evidence type="ECO:0000313" key="3">
    <source>
        <dbReference type="Proteomes" id="UP000002519"/>
    </source>
</evidence>
<dbReference type="PIR" id="H85738">
    <property type="entry name" value="H85738"/>
</dbReference>
<evidence type="ECO:0000256" key="1">
    <source>
        <dbReference type="SAM" id="SignalP"/>
    </source>
</evidence>
<gene>
    <name evidence="2" type="primary">ydbD</name>
    <name evidence="2" type="ordered locus">Z2320</name>
</gene>
<dbReference type="Proteomes" id="UP000002519">
    <property type="component" value="Chromosome"/>
</dbReference>
<dbReference type="EMBL" id="AE005174">
    <property type="protein sequence ID" value="AAG56372.1"/>
    <property type="molecule type" value="Genomic_DNA"/>
</dbReference>
<dbReference type="InterPro" id="IPR024497">
    <property type="entry name" value="DUF2773"/>
</dbReference>
<dbReference type="Pfam" id="PF10971">
    <property type="entry name" value="DUF2773"/>
    <property type="match status" value="1"/>
</dbReference>
<protein>
    <recommendedName>
        <fullName evidence="4">DUF2773 domain-containing bactofilin</fullName>
    </recommendedName>
</protein>
<feature type="signal peptide" evidence="1">
    <location>
        <begin position="1"/>
        <end position="26"/>
    </location>
</feature>
<sequence>MHMFKPRLCSWIGLLPLFMLSLPVQAELRCVANAVDIEPFFSAATAEDKQQVEQAINSSVNLVPFGLSASDWKVHRGDLVVEGNIESNQKLIVLGNLTVKGNISTFSLSNPWVILGNVTATNIVTDSPLLITGSINASGLVFIDSYYDNPSTIKGSINARGIFINDIIAPVVASSTNSEFMVRASDKNDTENVKKALMIINPDAYYWGLINDEDALKEIFKRSNIRMAGNVCNQMKKEALFRLKPSPELVQELQMLDEGNVAAFEGRDIATFDLAIMRTLPRLKGISANLRKQLINSNDGQTIESMARYMPDNEILELTDQQLGYQPVVLGLLDREPLSVEIMTRMSHLPDGVGPLNLALRENLPLDIVMTLAKRDWDMIIQELYKDAWLLPESIIDGYIRSDDSSIRQVGAGGQLTYNQAMQLANDSSNDVVTSLALKLAEMKHHGQLLRMTPQESDKIAVYLYQKFENDDDLIGALFLALPDNLQFNFVKRMEKKSPAYFCCRDMQIIHSDAALQRLLTRFNDPEGWSNLAKNQYLSTSMKQKIWQRALSHRKNNPKADSDAYETSADMILSELISYGEVDDQMLLNATSLIRSDDWDFLESALISWDNLPAVVLKELQQNTPRNDIWAKFFLRQENSSRAQVNEALRVYYALDPDALAQLDVLAKQPDRIWWSTLAKSNLTFFKFGALNNRHTPPAVLAAEIDPEWWIVAMNNPRFPVDVLKARLKRDPLLALKLVNPELDLVRQLALNGKTRAIREQAMRKLDELY</sequence>
<evidence type="ECO:0000313" key="2">
    <source>
        <dbReference type="EMBL" id="AAG56372.1"/>
    </source>
</evidence>
<dbReference type="KEGG" id="ece:Z2320"/>
<name>A0A0H3JEL4_ECO57</name>
<accession>A0A0H3JEL4</accession>
<keyword evidence="1" id="KW-0732">Signal</keyword>
<organism evidence="2 3">
    <name type="scientific">Escherichia coli O157:H7</name>
    <dbReference type="NCBI Taxonomy" id="83334"/>
    <lineage>
        <taxon>Bacteria</taxon>
        <taxon>Pseudomonadati</taxon>
        <taxon>Pseudomonadota</taxon>
        <taxon>Gammaproteobacteria</taxon>
        <taxon>Enterobacterales</taxon>
        <taxon>Enterobacteriaceae</taxon>
        <taxon>Escherichia</taxon>
    </lineage>
</organism>
<dbReference type="AlphaFoldDB" id="A0A0H3JEL4"/>
<dbReference type="PATRIC" id="fig|386585.9.peg.2111"/>
<proteinExistence type="predicted"/>